<reference evidence="2 3" key="1">
    <citation type="journal article" date="2022" name="Gigascience">
        <title>A chromosome-level genome assembly and annotation of the desert horned lizard, Phrynosoma platyrhinos, provides insight into chromosomal rearrangements among reptiles.</title>
        <authorList>
            <person name="Koochekian N."/>
            <person name="Ascanio A."/>
            <person name="Farleigh K."/>
            <person name="Card D.C."/>
            <person name="Schield D.R."/>
            <person name="Castoe T.A."/>
            <person name="Jezkova T."/>
        </authorList>
    </citation>
    <scope>NUCLEOTIDE SEQUENCE [LARGE SCALE GENOMIC DNA]</scope>
    <source>
        <strain evidence="2">NK-2021</strain>
    </source>
</reference>
<feature type="region of interest" description="Disordered" evidence="1">
    <location>
        <begin position="1"/>
        <end position="89"/>
    </location>
</feature>
<keyword evidence="3" id="KW-1185">Reference proteome</keyword>
<evidence type="ECO:0000313" key="3">
    <source>
        <dbReference type="Proteomes" id="UP000826234"/>
    </source>
</evidence>
<feature type="compositionally biased region" description="Pro residues" evidence="1">
    <location>
        <begin position="40"/>
        <end position="50"/>
    </location>
</feature>
<name>A0ABQ7TIL2_PHRPL</name>
<comment type="caution">
    <text evidence="2">The sequence shown here is derived from an EMBL/GenBank/DDBJ whole genome shotgun (WGS) entry which is preliminary data.</text>
</comment>
<gene>
    <name evidence="2" type="ORF">JD844_011845</name>
</gene>
<evidence type="ECO:0000256" key="1">
    <source>
        <dbReference type="SAM" id="MobiDB-lite"/>
    </source>
</evidence>
<feature type="compositionally biased region" description="Gly residues" evidence="1">
    <location>
        <begin position="28"/>
        <end position="38"/>
    </location>
</feature>
<evidence type="ECO:0000313" key="2">
    <source>
        <dbReference type="EMBL" id="KAH0629625.1"/>
    </source>
</evidence>
<sequence length="101" mass="10157">MSAGERSAGTNSVRGSASTLEGAESRLGLGGEGPGIGPGWAPPEPLPPGPTERGERPLPAGPAPAPARPRLAMGNAATAKKGGEIESGRYDRFVVIDSWPS</sequence>
<organism evidence="2 3">
    <name type="scientific">Phrynosoma platyrhinos</name>
    <name type="common">Desert horned lizard</name>
    <dbReference type="NCBI Taxonomy" id="52577"/>
    <lineage>
        <taxon>Eukaryota</taxon>
        <taxon>Metazoa</taxon>
        <taxon>Chordata</taxon>
        <taxon>Craniata</taxon>
        <taxon>Vertebrata</taxon>
        <taxon>Euteleostomi</taxon>
        <taxon>Lepidosauria</taxon>
        <taxon>Squamata</taxon>
        <taxon>Bifurcata</taxon>
        <taxon>Unidentata</taxon>
        <taxon>Episquamata</taxon>
        <taxon>Toxicofera</taxon>
        <taxon>Iguania</taxon>
        <taxon>Phrynosomatidae</taxon>
        <taxon>Phrynosomatinae</taxon>
        <taxon>Phrynosoma</taxon>
    </lineage>
</organism>
<accession>A0ABQ7TIL2</accession>
<feature type="compositionally biased region" description="Polar residues" evidence="1">
    <location>
        <begin position="8"/>
        <end position="19"/>
    </location>
</feature>
<proteinExistence type="predicted"/>
<dbReference type="EMBL" id="JAIPUX010000439">
    <property type="protein sequence ID" value="KAH0629625.1"/>
    <property type="molecule type" value="Genomic_DNA"/>
</dbReference>
<dbReference type="Proteomes" id="UP000826234">
    <property type="component" value="Unassembled WGS sequence"/>
</dbReference>
<protein>
    <submittedName>
        <fullName evidence="2">Uncharacterized protein</fullName>
    </submittedName>
</protein>